<protein>
    <submittedName>
        <fullName evidence="1">Uncharacterized protein</fullName>
    </submittedName>
</protein>
<sequence length="67" mass="7560">MLVNGKPCSRTLSAFGMWHFWEASSGCVRQQVLQTPECGRRCQWIECWGRRGCSCTDGRGGVVARHE</sequence>
<keyword evidence="2" id="KW-1185">Reference proteome</keyword>
<proteinExistence type="predicted"/>
<accession>A0ABY8TGY6</accession>
<dbReference type="EMBL" id="CP126208">
    <property type="protein sequence ID" value="WIA08235.1"/>
    <property type="molecule type" value="Genomic_DNA"/>
</dbReference>
<evidence type="ECO:0000313" key="2">
    <source>
        <dbReference type="Proteomes" id="UP001244341"/>
    </source>
</evidence>
<reference evidence="1 2" key="1">
    <citation type="submission" date="2023-05" db="EMBL/GenBank/DDBJ databases">
        <title>A 100% complete, gapless, phased diploid assembly of the Scenedesmus obliquus UTEX 3031 genome.</title>
        <authorList>
            <person name="Biondi T.C."/>
            <person name="Hanschen E.R."/>
            <person name="Kwon T."/>
            <person name="Eng W."/>
            <person name="Kruse C.P.S."/>
            <person name="Koehler S.I."/>
            <person name="Kunde Y."/>
            <person name="Gleasner C.D."/>
            <person name="You Mak K.T."/>
            <person name="Polle J."/>
            <person name="Hovde B.T."/>
            <person name="Starkenburg S.R."/>
        </authorList>
    </citation>
    <scope>NUCLEOTIDE SEQUENCE [LARGE SCALE GENOMIC DNA]</scope>
    <source>
        <strain evidence="1 2">DOE0152z</strain>
    </source>
</reference>
<gene>
    <name evidence="1" type="ORF">OEZ85_007681</name>
</gene>
<organism evidence="1 2">
    <name type="scientific">Tetradesmus obliquus</name>
    <name type="common">Green alga</name>
    <name type="synonym">Acutodesmus obliquus</name>
    <dbReference type="NCBI Taxonomy" id="3088"/>
    <lineage>
        <taxon>Eukaryota</taxon>
        <taxon>Viridiplantae</taxon>
        <taxon>Chlorophyta</taxon>
        <taxon>core chlorophytes</taxon>
        <taxon>Chlorophyceae</taxon>
        <taxon>CS clade</taxon>
        <taxon>Sphaeropleales</taxon>
        <taxon>Scenedesmaceae</taxon>
        <taxon>Tetradesmus</taxon>
    </lineage>
</organism>
<dbReference type="Proteomes" id="UP001244341">
    <property type="component" value="Chromosome 1b"/>
</dbReference>
<evidence type="ECO:0000313" key="1">
    <source>
        <dbReference type="EMBL" id="WIA08235.1"/>
    </source>
</evidence>
<name>A0ABY8TGY6_TETOB</name>